<proteinExistence type="predicted"/>
<reference evidence="2 3" key="1">
    <citation type="submission" date="2019-06" db="EMBL/GenBank/DDBJ databases">
        <authorList>
            <person name="Meng X."/>
        </authorList>
    </citation>
    <scope>NUCLEOTIDE SEQUENCE [LARGE SCALE GENOMIC DNA]</scope>
    <source>
        <strain evidence="2 3">M625</strain>
    </source>
</reference>
<dbReference type="PANTHER" id="PTHR34406:SF1">
    <property type="entry name" value="PROTEIN YCEI"/>
    <property type="match status" value="1"/>
</dbReference>
<evidence type="ECO:0000259" key="1">
    <source>
        <dbReference type="SMART" id="SM00867"/>
    </source>
</evidence>
<evidence type="ECO:0000313" key="2">
    <source>
        <dbReference type="EMBL" id="TPN84676.1"/>
    </source>
</evidence>
<feature type="domain" description="Lipid/polyisoprenoid-binding YceI-like" evidence="1">
    <location>
        <begin position="47"/>
        <end position="222"/>
    </location>
</feature>
<dbReference type="SMART" id="SM00867">
    <property type="entry name" value="YceI"/>
    <property type="match status" value="1"/>
</dbReference>
<dbReference type="InterPro" id="IPR007372">
    <property type="entry name" value="Lipid/polyisoprenoid-bd_YceI"/>
</dbReference>
<evidence type="ECO:0000313" key="3">
    <source>
        <dbReference type="Proteomes" id="UP000315540"/>
    </source>
</evidence>
<dbReference type="OrthoDB" id="951410at2"/>
<dbReference type="InterPro" id="IPR036761">
    <property type="entry name" value="TTHA0802/YceI-like_sf"/>
</dbReference>
<dbReference type="Gene3D" id="2.40.128.110">
    <property type="entry name" value="Lipid/polyisoprenoid-binding, YceI-like"/>
    <property type="match status" value="1"/>
</dbReference>
<dbReference type="EMBL" id="VFWZ01000005">
    <property type="protein sequence ID" value="TPN84676.1"/>
    <property type="molecule type" value="Genomic_DNA"/>
</dbReference>
<protein>
    <submittedName>
        <fullName evidence="2">YceI family protein</fullName>
    </submittedName>
</protein>
<dbReference type="AlphaFoldDB" id="A0A504J1E4"/>
<keyword evidence="3" id="KW-1185">Reference proteome</keyword>
<sequence>MKLRFINICIAVAIVCTALYSCKGEKQNETEAGAAEEVKKAPVTAITFNVDPASSTLDWIGSKPTENHTGTIKIASGSVKTLEGNIESATFEVDMTSIEVTDLEGDQKASLEAHLKGEGEGKEDHFFNVAKYPTASFEVTSVSEKEGKTFIDGNLTIKGIKKNISFPATTAIEGDVMILTTESFTINRTEWGVNYASKSVFENLGDKFINDDIELKISIKANKA</sequence>
<dbReference type="Proteomes" id="UP000315540">
    <property type="component" value="Unassembled WGS sequence"/>
</dbReference>
<organism evidence="2 3">
    <name type="scientific">Aquimarina algicola</name>
    <dbReference type="NCBI Taxonomy" id="2589995"/>
    <lineage>
        <taxon>Bacteria</taxon>
        <taxon>Pseudomonadati</taxon>
        <taxon>Bacteroidota</taxon>
        <taxon>Flavobacteriia</taxon>
        <taxon>Flavobacteriales</taxon>
        <taxon>Flavobacteriaceae</taxon>
        <taxon>Aquimarina</taxon>
    </lineage>
</organism>
<accession>A0A504J1E4</accession>
<dbReference type="PROSITE" id="PS51257">
    <property type="entry name" value="PROKAR_LIPOPROTEIN"/>
    <property type="match status" value="1"/>
</dbReference>
<gene>
    <name evidence="2" type="ORF">FHK87_17255</name>
</gene>
<dbReference type="PANTHER" id="PTHR34406">
    <property type="entry name" value="PROTEIN YCEI"/>
    <property type="match status" value="1"/>
</dbReference>
<dbReference type="SUPFAM" id="SSF101874">
    <property type="entry name" value="YceI-like"/>
    <property type="match status" value="1"/>
</dbReference>
<dbReference type="RefSeq" id="WP_140595011.1">
    <property type="nucleotide sequence ID" value="NZ_VFWZ01000005.1"/>
</dbReference>
<name>A0A504J1E4_9FLAO</name>
<comment type="caution">
    <text evidence="2">The sequence shown here is derived from an EMBL/GenBank/DDBJ whole genome shotgun (WGS) entry which is preliminary data.</text>
</comment>
<dbReference type="Pfam" id="PF04264">
    <property type="entry name" value="YceI"/>
    <property type="match status" value="1"/>
</dbReference>